<dbReference type="EMBL" id="JBBPBN010000009">
    <property type="protein sequence ID" value="KAK9031980.1"/>
    <property type="molecule type" value="Genomic_DNA"/>
</dbReference>
<sequence length="223" mass="25278">MLVIGRPISEEAVRILGPAHPPGSTQEAVGASCLPPRSLGPPGYAILIGLCGLSLLAVMHVDIGTWLLDLAQPLYEYDLLGWRFSYCWDLFYRTPSLRLWFLRALPNWVVYNSLVDRCWSWELLVPHSAGWGCPGPSTFSTGLSLLCLNWAVPGWVSFSWIVTPQSWMLSFPAWHFPTPTQLETKSRYLLLVWSFAQACWVGHVLIYDPRLHANYSYWRPQSA</sequence>
<name>A0ABR2T3A0_9ROSI</name>
<accession>A0ABR2T3A0</accession>
<dbReference type="Proteomes" id="UP001396334">
    <property type="component" value="Unassembled WGS sequence"/>
</dbReference>
<evidence type="ECO:0000313" key="1">
    <source>
        <dbReference type="EMBL" id="KAK9031980.1"/>
    </source>
</evidence>
<organism evidence="1 2">
    <name type="scientific">Hibiscus sabdariffa</name>
    <name type="common">roselle</name>
    <dbReference type="NCBI Taxonomy" id="183260"/>
    <lineage>
        <taxon>Eukaryota</taxon>
        <taxon>Viridiplantae</taxon>
        <taxon>Streptophyta</taxon>
        <taxon>Embryophyta</taxon>
        <taxon>Tracheophyta</taxon>
        <taxon>Spermatophyta</taxon>
        <taxon>Magnoliopsida</taxon>
        <taxon>eudicotyledons</taxon>
        <taxon>Gunneridae</taxon>
        <taxon>Pentapetalae</taxon>
        <taxon>rosids</taxon>
        <taxon>malvids</taxon>
        <taxon>Malvales</taxon>
        <taxon>Malvaceae</taxon>
        <taxon>Malvoideae</taxon>
        <taxon>Hibiscus</taxon>
    </lineage>
</organism>
<comment type="caution">
    <text evidence="1">The sequence shown here is derived from an EMBL/GenBank/DDBJ whole genome shotgun (WGS) entry which is preliminary data.</text>
</comment>
<keyword evidence="2" id="KW-1185">Reference proteome</keyword>
<evidence type="ECO:0000313" key="2">
    <source>
        <dbReference type="Proteomes" id="UP001396334"/>
    </source>
</evidence>
<reference evidence="1 2" key="1">
    <citation type="journal article" date="2024" name="G3 (Bethesda)">
        <title>Genome assembly of Hibiscus sabdariffa L. provides insights into metabolisms of medicinal natural products.</title>
        <authorList>
            <person name="Kim T."/>
        </authorList>
    </citation>
    <scope>NUCLEOTIDE SEQUENCE [LARGE SCALE GENOMIC DNA]</scope>
    <source>
        <strain evidence="1">TK-2024</strain>
        <tissue evidence="1">Old leaves</tissue>
    </source>
</reference>
<protein>
    <recommendedName>
        <fullName evidence="3">GPI mannosyltransferase I</fullName>
    </recommendedName>
</protein>
<proteinExistence type="predicted"/>
<gene>
    <name evidence="1" type="ORF">V6N11_056265</name>
</gene>
<evidence type="ECO:0008006" key="3">
    <source>
        <dbReference type="Google" id="ProtNLM"/>
    </source>
</evidence>